<evidence type="ECO:0000256" key="1">
    <source>
        <dbReference type="ARBA" id="ARBA00007583"/>
    </source>
</evidence>
<feature type="domain" description="Stealth protein CR2 conserved region 2" evidence="4">
    <location>
        <begin position="307"/>
        <end position="379"/>
    </location>
</feature>
<dbReference type="GO" id="GO:0003976">
    <property type="term" value="F:UDP-N-acetylglucosamine-lysosomal-enzyme N-acetylglucosaminephosphotransferase activity"/>
    <property type="evidence" value="ECO:0007669"/>
    <property type="project" value="TreeGrafter"/>
</dbReference>
<evidence type="ECO:0000259" key="4">
    <source>
        <dbReference type="Pfam" id="PF11380"/>
    </source>
</evidence>
<reference evidence="6" key="1">
    <citation type="submission" date="2021-01" db="EMBL/GenBank/DDBJ databases">
        <authorList>
            <person name="Kaushik A."/>
        </authorList>
    </citation>
    <scope>NUCLEOTIDE SEQUENCE</scope>
    <source>
        <strain evidence="6">AG2-2IIIB</strain>
    </source>
</reference>
<name>A0A8H2WCP9_9AGAM</name>
<keyword evidence="3" id="KW-0472">Membrane</keyword>
<evidence type="ECO:0000313" key="6">
    <source>
        <dbReference type="EMBL" id="CAE6354590.1"/>
    </source>
</evidence>
<dbReference type="InterPro" id="IPR031357">
    <property type="entry name" value="Stealth_CR3"/>
</dbReference>
<gene>
    <name evidence="6" type="ORF">RDB_LOCUS8696</name>
</gene>
<dbReference type="GO" id="GO:0005794">
    <property type="term" value="C:Golgi apparatus"/>
    <property type="evidence" value="ECO:0007669"/>
    <property type="project" value="TreeGrafter"/>
</dbReference>
<dbReference type="PANTHER" id="PTHR24045">
    <property type="match status" value="1"/>
</dbReference>
<evidence type="ECO:0000313" key="7">
    <source>
        <dbReference type="Proteomes" id="UP000663843"/>
    </source>
</evidence>
<dbReference type="InterPro" id="IPR047141">
    <property type="entry name" value="Stealth"/>
</dbReference>
<sequence>MSSTRAYSLLLTSSSTETLYSPGRDEVEFEEAWPSERPATHGWFPLTAALATRRSRPRHTYTVAVAALSTIFILIIISTLHDSGLVVDLSTPSPSTPESTFREPTVRDCFELPSDELVWQTTQLPAERSEQCPFDPESFAVLQESPYSAKSKPGNVQWSNECLEDMLAKGQVQPRSCDQSHSETQKIDLVWTWVNGSSTLLEFTRRDRVAQVSGLPPAELETETIAGLAAKLFRDHDELRHSVRAALKHFDAESSTKADFFIVGSDMPVSVHGLGMDDDPATGEARVGQLPSWLDIEEMGPKGEFTNWSQDGKQTRLQVRHHRDIFSDYEGTVFNSLAIESQFSNLDKIGVSDIFVYVNDDVFFSRDLSPGDFHMQDQGIVMRMQNYIPISPDPSVPQHDGLEWESLQYSNHLLSNRFGSRLRPYPAHLAKTLSISMLKEVTQAWPEDLARVVRRPFRGMKHMVENEPADMYMVFMEHHWIVERWREALLWSWVVARGEVRTGGNTDSWTEQVAKQAWKELGGQVGEDILVVQRAPRSTLENADEWTGAKSTTVAFSSLDGYPYSEDMGERGWVATGDVCELSFERCFASHDTASRTFQRIAFEEPIECGDCIVRALINQSGKHGLEAFLPPKSNRPFSPQAKPTLPLSSSWESVDFALKSAVPDWVDTRQFVLRMLQQYRFILGDTPFVFAIVTDPESAAQNVQVIDSRPELAILCVNDDVAEGDDRVRDILEQWMSGRWNQSAGWEQR</sequence>
<feature type="domain" description="Stealth protein CR3 conserved region 3" evidence="5">
    <location>
        <begin position="427"/>
        <end position="483"/>
    </location>
</feature>
<keyword evidence="3" id="KW-0812">Transmembrane</keyword>
<dbReference type="AlphaFoldDB" id="A0A8H2WCP9"/>
<dbReference type="Proteomes" id="UP000663843">
    <property type="component" value="Unassembled WGS sequence"/>
</dbReference>
<dbReference type="EMBL" id="CAJMWT010000814">
    <property type="protein sequence ID" value="CAE6354590.1"/>
    <property type="molecule type" value="Genomic_DNA"/>
</dbReference>
<accession>A0A8H2WCP9</accession>
<evidence type="ECO:0000256" key="3">
    <source>
        <dbReference type="SAM" id="Phobius"/>
    </source>
</evidence>
<protein>
    <submittedName>
        <fullName evidence="6">Uncharacterized protein</fullName>
    </submittedName>
</protein>
<keyword evidence="2" id="KW-0808">Transferase</keyword>
<comment type="caution">
    <text evidence="6">The sequence shown here is derived from an EMBL/GenBank/DDBJ whole genome shotgun (WGS) entry which is preliminary data.</text>
</comment>
<evidence type="ECO:0000259" key="5">
    <source>
        <dbReference type="Pfam" id="PF17102"/>
    </source>
</evidence>
<feature type="transmembrane region" description="Helical" evidence="3">
    <location>
        <begin position="61"/>
        <end position="80"/>
    </location>
</feature>
<evidence type="ECO:0000256" key="2">
    <source>
        <dbReference type="ARBA" id="ARBA00022679"/>
    </source>
</evidence>
<dbReference type="Pfam" id="PF11380">
    <property type="entry name" value="Stealth_CR2"/>
    <property type="match status" value="1"/>
</dbReference>
<dbReference type="InterPro" id="IPR021520">
    <property type="entry name" value="Stealth_CR2"/>
</dbReference>
<dbReference type="PANTHER" id="PTHR24045:SF0">
    <property type="entry name" value="N-ACETYLGLUCOSAMINE-1-PHOSPHOTRANSFERASE SUBUNITS ALPHA_BETA"/>
    <property type="match status" value="1"/>
</dbReference>
<comment type="similarity">
    <text evidence="1">Belongs to the stealth family.</text>
</comment>
<proteinExistence type="inferred from homology"/>
<organism evidence="6 7">
    <name type="scientific">Rhizoctonia solani</name>
    <dbReference type="NCBI Taxonomy" id="456999"/>
    <lineage>
        <taxon>Eukaryota</taxon>
        <taxon>Fungi</taxon>
        <taxon>Dikarya</taxon>
        <taxon>Basidiomycota</taxon>
        <taxon>Agaricomycotina</taxon>
        <taxon>Agaricomycetes</taxon>
        <taxon>Cantharellales</taxon>
        <taxon>Ceratobasidiaceae</taxon>
        <taxon>Rhizoctonia</taxon>
    </lineage>
</organism>
<dbReference type="Pfam" id="PF17102">
    <property type="entry name" value="Stealth_CR3"/>
    <property type="match status" value="1"/>
</dbReference>
<dbReference type="GO" id="GO:0046835">
    <property type="term" value="P:carbohydrate phosphorylation"/>
    <property type="evidence" value="ECO:0007669"/>
    <property type="project" value="TreeGrafter"/>
</dbReference>
<keyword evidence="3" id="KW-1133">Transmembrane helix</keyword>